<dbReference type="GO" id="GO:0000139">
    <property type="term" value="C:Golgi membrane"/>
    <property type="evidence" value="ECO:0007669"/>
    <property type="project" value="UniProtKB-SubCell"/>
</dbReference>
<dbReference type="InParanoid" id="A0A6P7JEV1"/>
<proteinExistence type="inferred from homology"/>
<evidence type="ECO:0000313" key="21">
    <source>
        <dbReference type="Proteomes" id="UP000515145"/>
    </source>
</evidence>
<organism evidence="21 22">
    <name type="scientific">Parambassis ranga</name>
    <name type="common">Indian glassy fish</name>
    <dbReference type="NCBI Taxonomy" id="210632"/>
    <lineage>
        <taxon>Eukaryota</taxon>
        <taxon>Metazoa</taxon>
        <taxon>Chordata</taxon>
        <taxon>Craniata</taxon>
        <taxon>Vertebrata</taxon>
        <taxon>Euteleostomi</taxon>
        <taxon>Actinopterygii</taxon>
        <taxon>Neopterygii</taxon>
        <taxon>Teleostei</taxon>
        <taxon>Neoteleostei</taxon>
        <taxon>Acanthomorphata</taxon>
        <taxon>Ovalentaria</taxon>
        <taxon>Ambassidae</taxon>
        <taxon>Parambassis</taxon>
    </lineage>
</organism>
<evidence type="ECO:0000256" key="3">
    <source>
        <dbReference type="ARBA" id="ARBA00004934"/>
    </source>
</evidence>
<comment type="catalytic activity">
    <reaction evidence="18">
        <text>3-O-[alpha-Neu5Ac-(2-&gt;3)-beta-D-Gal-(1-&gt;3)-alpha-D-GalNAc]-L-Ser-[protein] + CMP-N-acetyl-beta-neuraminate = a 3-O-{alpha-Neu5Ac-(2-&gt;3)-beta-D-Gal-(1-&gt;3)-[alpha-Neu5Ac-(2-&gt;6)]-alpha-D-GalNAc}-L-seryl-[protein] + CMP + H(+)</text>
        <dbReference type="Rhea" id="RHEA:65280"/>
        <dbReference type="Rhea" id="RHEA-COMP:16760"/>
        <dbReference type="Rhea" id="RHEA-COMP:16761"/>
        <dbReference type="ChEBI" id="CHEBI:15378"/>
        <dbReference type="ChEBI" id="CHEBI:57812"/>
        <dbReference type="ChEBI" id="CHEBI:60377"/>
        <dbReference type="ChEBI" id="CHEBI:156395"/>
        <dbReference type="ChEBI" id="CHEBI:156397"/>
    </reaction>
    <physiologicalReaction direction="left-to-right" evidence="18">
        <dbReference type="Rhea" id="RHEA:65281"/>
    </physiologicalReaction>
</comment>
<evidence type="ECO:0000313" key="22">
    <source>
        <dbReference type="RefSeq" id="XP_028274426.1"/>
    </source>
</evidence>
<dbReference type="PANTHER" id="PTHR45906">
    <property type="entry name" value="ALPHA-N-ACETYL-NEURAMINYL-2,3-BETA-GALACTOSYL-1, 3-N-ACETYL-GALACTOSAMINIDE ALPHA-2,6-SIALYLTRANSFERASE-LIKE"/>
    <property type="match status" value="1"/>
</dbReference>
<dbReference type="InterPro" id="IPR001675">
    <property type="entry name" value="Glyco_trans_29"/>
</dbReference>
<keyword evidence="14" id="KW-1015">Disulfide bond</keyword>
<evidence type="ECO:0000256" key="9">
    <source>
        <dbReference type="ARBA" id="ARBA00022981"/>
    </source>
</evidence>
<name>A0A6P7JEV1_9TELE</name>
<comment type="pathway">
    <text evidence="2">Protein modification; protein glycosylation.</text>
</comment>
<dbReference type="EC" id="2.4.3.7" evidence="19"/>
<evidence type="ECO:0000256" key="20">
    <source>
        <dbReference type="SAM" id="Phobius"/>
    </source>
</evidence>
<evidence type="ECO:0000256" key="13">
    <source>
        <dbReference type="ARBA" id="ARBA00023136"/>
    </source>
</evidence>
<dbReference type="Gene3D" id="3.90.1480.20">
    <property type="entry name" value="Glycosyl transferase family 29"/>
    <property type="match status" value="1"/>
</dbReference>
<dbReference type="GO" id="GO:0001665">
    <property type="term" value="F:alpha-N-acetylgalactosaminide alpha-2,6-sialyltransferase activity"/>
    <property type="evidence" value="ECO:0007669"/>
    <property type="project" value="TreeGrafter"/>
</dbReference>
<sequence>MYTLWFCFELSGWGNECRPVEQGCPRGLDMNNLMLRWLCLLSLSLPLLFWFAHVLTRDSSPASQSHKLRGYTRISPGRMGQLLDMHCSHCALVSSSGQMIGAGAGEEIDKIGCVIRMNNAPTLGYEKDVGGRTTVRVVSHTSVPLLVKNERYFFQQSADTTYVFWGPERNMRQDGKGLVFNILLRMARKYPRTKIYVVTREKIQYCDGVFQNETGKNRMKTGAFLSTGFFTMILAIDMCDTIHVYGMIDNNYCSQTNHSAVPYHYYEQKRIDECRMYKVHERAQRGGHRFITEKAIYAKWATRHKMEFKHPSWSL</sequence>
<comment type="subcellular location">
    <subcellularLocation>
        <location evidence="1">Golgi apparatus membrane</location>
        <topology evidence="1">Single-pass type II membrane protein</topology>
    </subcellularLocation>
</comment>
<keyword evidence="11" id="KW-0333">Golgi apparatus</keyword>
<keyword evidence="10 20" id="KW-1133">Transmembrane helix</keyword>
<evidence type="ECO:0000256" key="8">
    <source>
        <dbReference type="ARBA" id="ARBA00022968"/>
    </source>
</evidence>
<evidence type="ECO:0000256" key="17">
    <source>
        <dbReference type="ARBA" id="ARBA00050681"/>
    </source>
</evidence>
<dbReference type="OrthoDB" id="10264956at2759"/>
<keyword evidence="6" id="KW-0808">Transferase</keyword>
<dbReference type="GO" id="GO:0047290">
    <property type="term" value="F:alpha-N-acetylneuraminyl-2,3-beta-galactosyl-1,3-N-acetyl-galactosaminide 6-alpha-sialyltransferase activity"/>
    <property type="evidence" value="ECO:0007669"/>
    <property type="project" value="UniProtKB-EC"/>
</dbReference>
<feature type="transmembrane region" description="Helical" evidence="20">
    <location>
        <begin position="35"/>
        <end position="55"/>
    </location>
</feature>
<evidence type="ECO:0000256" key="12">
    <source>
        <dbReference type="ARBA" id="ARBA00023098"/>
    </source>
</evidence>
<keyword evidence="15" id="KW-0325">Glycoprotein</keyword>
<keyword evidence="12" id="KW-0443">Lipid metabolism</keyword>
<dbReference type="AlphaFoldDB" id="A0A6P7JEV1"/>
<evidence type="ECO:0000256" key="1">
    <source>
        <dbReference type="ARBA" id="ARBA00004323"/>
    </source>
</evidence>
<protein>
    <recommendedName>
        <fullName evidence="19">alpha-N-acetylneuraminyl-2,3-beta-galactosyl-1,3-N-acetylgalactosaminide6-alpha-sialyltransferase</fullName>
        <ecNumber evidence="19">2.4.3.7</ecNumber>
    </recommendedName>
</protein>
<evidence type="ECO:0000256" key="14">
    <source>
        <dbReference type="ARBA" id="ARBA00023157"/>
    </source>
</evidence>
<dbReference type="FunFam" id="3.90.1480.20:FF:000008">
    <property type="entry name" value="ST6 N-acetylgalactosaminide alpha-2,6-sialyltransferase 3"/>
    <property type="match status" value="1"/>
</dbReference>
<reference evidence="22" key="1">
    <citation type="submission" date="2025-08" db="UniProtKB">
        <authorList>
            <consortium name="RefSeq"/>
        </authorList>
    </citation>
    <scope>IDENTIFICATION</scope>
</reference>
<comment type="catalytic activity">
    <reaction evidence="17">
        <text>3-O-[alpha-Neu5Ac-(2-&gt;3)-beta-D-Gal-(1-&gt;3)-alpha-D-GalNAc]-L-Thr-[protein] + CMP-N-acetyl-beta-neuraminate = a 3-O-{alpha-Neu5Ac-(2-&gt;3)-beta-D-Gal-(1-&gt;3)-[alpha-Neu5Ac-(2-&gt;6)]-alpha-D-GalNAc}-L-threonyl-[protein] + CMP + H(+)</text>
        <dbReference type="Rhea" id="RHEA:65284"/>
        <dbReference type="Rhea" id="RHEA-COMP:16762"/>
        <dbReference type="Rhea" id="RHEA-COMP:16763"/>
        <dbReference type="ChEBI" id="CHEBI:15378"/>
        <dbReference type="ChEBI" id="CHEBI:57812"/>
        <dbReference type="ChEBI" id="CHEBI:60377"/>
        <dbReference type="ChEBI" id="CHEBI:156396"/>
        <dbReference type="ChEBI" id="CHEBI:156398"/>
    </reaction>
    <physiologicalReaction direction="left-to-right" evidence="17">
        <dbReference type="Rhea" id="RHEA:65285"/>
    </physiologicalReaction>
</comment>
<dbReference type="Pfam" id="PF00777">
    <property type="entry name" value="Glyco_transf_29"/>
    <property type="match status" value="1"/>
</dbReference>
<keyword evidence="8" id="KW-0735">Signal-anchor</keyword>
<comment type="similarity">
    <text evidence="4">Belongs to the glycosyltransferase 29 family.</text>
</comment>
<comment type="pathway">
    <text evidence="3">Glycolipid biosynthesis.</text>
</comment>
<dbReference type="GeneID" id="114444190"/>
<evidence type="ECO:0000256" key="10">
    <source>
        <dbReference type="ARBA" id="ARBA00022989"/>
    </source>
</evidence>
<evidence type="ECO:0000256" key="6">
    <source>
        <dbReference type="ARBA" id="ARBA00022679"/>
    </source>
</evidence>
<evidence type="ECO:0000256" key="16">
    <source>
        <dbReference type="ARBA" id="ARBA00043744"/>
    </source>
</evidence>
<evidence type="ECO:0000256" key="19">
    <source>
        <dbReference type="ARBA" id="ARBA00066955"/>
    </source>
</evidence>
<keyword evidence="9" id="KW-0730">Sialic acid</keyword>
<dbReference type="InterPro" id="IPR038578">
    <property type="entry name" value="GT29-like_sf"/>
</dbReference>
<dbReference type="RefSeq" id="XP_028274426.1">
    <property type="nucleotide sequence ID" value="XM_028418625.1"/>
</dbReference>
<gene>
    <name evidence="22" type="primary">st6galnac4</name>
</gene>
<accession>A0A6P7JEV1</accession>
<evidence type="ECO:0000256" key="7">
    <source>
        <dbReference type="ARBA" id="ARBA00022692"/>
    </source>
</evidence>
<dbReference type="PANTHER" id="PTHR45906:SF4">
    <property type="entry name" value="ALPHA-N-ACETYL-NEURAMINYL-2,3-BETA-GALACTOSYL-1,3-N-ACETYL-GALACTOSAMINIDE ALPHA-2,6-SIALYLTRANSFERASE"/>
    <property type="match status" value="1"/>
</dbReference>
<keyword evidence="5" id="KW-0328">Glycosyltransferase</keyword>
<evidence type="ECO:0000256" key="5">
    <source>
        <dbReference type="ARBA" id="ARBA00022676"/>
    </source>
</evidence>
<evidence type="ECO:0000256" key="4">
    <source>
        <dbReference type="ARBA" id="ARBA00006003"/>
    </source>
</evidence>
<comment type="catalytic activity">
    <reaction evidence="16">
        <text>a ganglioside GM1b (d18:1(4E)) + CMP-N-acetyl-beta-neuraminate = a ganglioside GD1alpha (d18:1(4E)) + CMP + H(+)</text>
        <dbReference type="Rhea" id="RHEA:41968"/>
        <dbReference type="ChEBI" id="CHEBI:15378"/>
        <dbReference type="ChEBI" id="CHEBI:57812"/>
        <dbReference type="ChEBI" id="CHEBI:60377"/>
        <dbReference type="ChEBI" id="CHEBI:78568"/>
        <dbReference type="ChEBI" id="CHEBI:78569"/>
    </reaction>
    <physiologicalReaction direction="left-to-right" evidence="16">
        <dbReference type="Rhea" id="RHEA:41969"/>
    </physiologicalReaction>
</comment>
<keyword evidence="13 20" id="KW-0472">Membrane</keyword>
<dbReference type="FunCoup" id="A0A6P7JEV1">
    <property type="interactions" value="24"/>
</dbReference>
<evidence type="ECO:0000256" key="11">
    <source>
        <dbReference type="ARBA" id="ARBA00023034"/>
    </source>
</evidence>
<evidence type="ECO:0000256" key="18">
    <source>
        <dbReference type="ARBA" id="ARBA00053014"/>
    </source>
</evidence>
<dbReference type="CTD" id="27090"/>
<dbReference type="GO" id="GO:0001574">
    <property type="term" value="P:ganglioside biosynthetic process"/>
    <property type="evidence" value="ECO:0007669"/>
    <property type="project" value="TreeGrafter"/>
</dbReference>
<keyword evidence="7 20" id="KW-0812">Transmembrane</keyword>
<evidence type="ECO:0000256" key="15">
    <source>
        <dbReference type="ARBA" id="ARBA00023180"/>
    </source>
</evidence>
<keyword evidence="21" id="KW-1185">Reference proteome</keyword>
<dbReference type="Proteomes" id="UP000515145">
    <property type="component" value="Chromosome 12"/>
</dbReference>
<evidence type="ECO:0000256" key="2">
    <source>
        <dbReference type="ARBA" id="ARBA00004922"/>
    </source>
</evidence>
<dbReference type="GO" id="GO:0009311">
    <property type="term" value="P:oligosaccharide metabolic process"/>
    <property type="evidence" value="ECO:0007669"/>
    <property type="project" value="TreeGrafter"/>
</dbReference>